<dbReference type="OrthoDB" id="5337308at2759"/>
<evidence type="ECO:0000313" key="1">
    <source>
        <dbReference type="EMBL" id="KAF2819010.1"/>
    </source>
</evidence>
<organism evidence="1 2">
    <name type="scientific">Ophiobolus disseminans</name>
    <dbReference type="NCBI Taxonomy" id="1469910"/>
    <lineage>
        <taxon>Eukaryota</taxon>
        <taxon>Fungi</taxon>
        <taxon>Dikarya</taxon>
        <taxon>Ascomycota</taxon>
        <taxon>Pezizomycotina</taxon>
        <taxon>Dothideomycetes</taxon>
        <taxon>Pleosporomycetidae</taxon>
        <taxon>Pleosporales</taxon>
        <taxon>Pleosporineae</taxon>
        <taxon>Phaeosphaeriaceae</taxon>
        <taxon>Ophiobolus</taxon>
    </lineage>
</organism>
<dbReference type="AlphaFoldDB" id="A0A6A6ZDA4"/>
<reference evidence="1" key="1">
    <citation type="journal article" date="2020" name="Stud. Mycol.">
        <title>101 Dothideomycetes genomes: a test case for predicting lifestyles and emergence of pathogens.</title>
        <authorList>
            <person name="Haridas S."/>
            <person name="Albert R."/>
            <person name="Binder M."/>
            <person name="Bloem J."/>
            <person name="Labutti K."/>
            <person name="Salamov A."/>
            <person name="Andreopoulos B."/>
            <person name="Baker S."/>
            <person name="Barry K."/>
            <person name="Bills G."/>
            <person name="Bluhm B."/>
            <person name="Cannon C."/>
            <person name="Castanera R."/>
            <person name="Culley D."/>
            <person name="Daum C."/>
            <person name="Ezra D."/>
            <person name="Gonzalez J."/>
            <person name="Henrissat B."/>
            <person name="Kuo A."/>
            <person name="Liang C."/>
            <person name="Lipzen A."/>
            <person name="Lutzoni F."/>
            <person name="Magnuson J."/>
            <person name="Mondo S."/>
            <person name="Nolan M."/>
            <person name="Ohm R."/>
            <person name="Pangilinan J."/>
            <person name="Park H.-J."/>
            <person name="Ramirez L."/>
            <person name="Alfaro M."/>
            <person name="Sun H."/>
            <person name="Tritt A."/>
            <person name="Yoshinaga Y."/>
            <person name="Zwiers L.-H."/>
            <person name="Turgeon B."/>
            <person name="Goodwin S."/>
            <person name="Spatafora J."/>
            <person name="Crous P."/>
            <person name="Grigoriev I."/>
        </authorList>
    </citation>
    <scope>NUCLEOTIDE SEQUENCE</scope>
    <source>
        <strain evidence="1">CBS 113818</strain>
    </source>
</reference>
<name>A0A6A6ZDA4_9PLEO</name>
<feature type="non-terminal residue" evidence="1">
    <location>
        <position position="1"/>
    </location>
</feature>
<sequence>PEHDVPDLKYWSDVAFLQWQLAASNKSDLKYVLRFNVLNTLTSRVLAAIHLLNDTDIMPWPGTCYNATSPEGRAILGTPNGSSVAYMLIQHKSQLGHKTVSKITVFQQDNQPMLLFHIVDVEAQNSDEAMQTKAADTST</sequence>
<dbReference type="EMBL" id="MU006247">
    <property type="protein sequence ID" value="KAF2819010.1"/>
    <property type="molecule type" value="Genomic_DNA"/>
</dbReference>
<proteinExistence type="predicted"/>
<keyword evidence="2" id="KW-1185">Reference proteome</keyword>
<evidence type="ECO:0000313" key="2">
    <source>
        <dbReference type="Proteomes" id="UP000799424"/>
    </source>
</evidence>
<dbReference type="Proteomes" id="UP000799424">
    <property type="component" value="Unassembled WGS sequence"/>
</dbReference>
<protein>
    <submittedName>
        <fullName evidence="1">Uncharacterized protein</fullName>
    </submittedName>
</protein>
<gene>
    <name evidence="1" type="ORF">CC86DRAFT_307928</name>
</gene>
<accession>A0A6A6ZDA4</accession>